<protein>
    <submittedName>
        <fullName evidence="4">Enoyl-CoA hydratase/carnithine racemase</fullName>
    </submittedName>
</protein>
<dbReference type="PANTHER" id="PTHR11941:SF54">
    <property type="entry name" value="ENOYL-COA HYDRATASE, MITOCHONDRIAL"/>
    <property type="match status" value="1"/>
</dbReference>
<evidence type="ECO:0000313" key="4">
    <source>
        <dbReference type="EMBL" id="MBM7714226.1"/>
    </source>
</evidence>
<dbReference type="PROSITE" id="PS00166">
    <property type="entry name" value="ENOYL_COA_HYDRATASE"/>
    <property type="match status" value="1"/>
</dbReference>
<dbReference type="Gene3D" id="3.90.226.10">
    <property type="entry name" value="2-enoyl-CoA Hydratase, Chain A, domain 1"/>
    <property type="match status" value="1"/>
</dbReference>
<dbReference type="Pfam" id="PF00378">
    <property type="entry name" value="ECH_1"/>
    <property type="match status" value="1"/>
</dbReference>
<dbReference type="SUPFAM" id="SSF52096">
    <property type="entry name" value="ClpP/crotonase"/>
    <property type="match status" value="1"/>
</dbReference>
<dbReference type="Gene3D" id="1.10.12.10">
    <property type="entry name" value="Lyase 2-enoyl-coa Hydratase, Chain A, domain 2"/>
    <property type="match status" value="1"/>
</dbReference>
<dbReference type="InterPro" id="IPR018376">
    <property type="entry name" value="Enoyl-CoA_hyd/isom_CS"/>
</dbReference>
<comment type="caution">
    <text evidence="4">The sequence shown here is derived from an EMBL/GenBank/DDBJ whole genome shotgun (WGS) entry which is preliminary data.</text>
</comment>
<gene>
    <name evidence="4" type="ORF">JOC94_001198</name>
</gene>
<dbReference type="EMBL" id="JAFBFH010000006">
    <property type="protein sequence ID" value="MBM7714226.1"/>
    <property type="molecule type" value="Genomic_DNA"/>
</dbReference>
<evidence type="ECO:0000256" key="3">
    <source>
        <dbReference type="RuleBase" id="RU003707"/>
    </source>
</evidence>
<dbReference type="PANTHER" id="PTHR11941">
    <property type="entry name" value="ENOYL-COA HYDRATASE-RELATED"/>
    <property type="match status" value="1"/>
</dbReference>
<name>A0ABS2R6K5_9BACI</name>
<keyword evidence="2" id="KW-0456">Lyase</keyword>
<evidence type="ECO:0000256" key="2">
    <source>
        <dbReference type="ARBA" id="ARBA00023239"/>
    </source>
</evidence>
<dbReference type="InterPro" id="IPR029045">
    <property type="entry name" value="ClpP/crotonase-like_dom_sf"/>
</dbReference>
<organism evidence="4 5">
    <name type="scientific">Siminovitchia thermophila</name>
    <dbReference type="NCBI Taxonomy" id="1245522"/>
    <lineage>
        <taxon>Bacteria</taxon>
        <taxon>Bacillati</taxon>
        <taxon>Bacillota</taxon>
        <taxon>Bacilli</taxon>
        <taxon>Bacillales</taxon>
        <taxon>Bacillaceae</taxon>
        <taxon>Siminovitchia</taxon>
    </lineage>
</organism>
<evidence type="ECO:0000256" key="1">
    <source>
        <dbReference type="ARBA" id="ARBA00005254"/>
    </source>
</evidence>
<comment type="similarity">
    <text evidence="1 3">Belongs to the enoyl-CoA hydratase/isomerase family.</text>
</comment>
<keyword evidence="5" id="KW-1185">Reference proteome</keyword>
<sequence>MSADQVVRVWNNEGVATLEIDHPPVNSLSAEVVNQLTGVLQKMEGDPQVRAVIITGSGEKAFVAGANIKEFPDWIGKGEEVAEEKSKWLQHPFDLLDQLSKPTIAAINGLALGGGCELALACDLRIAEEHAQIGLPEITLGLFPGAGGTQRLPRLVGEGKAKELMFTGEPVSAREALRIGLVNIVVPQGKALKKAQELAEKISRYSLPALSLMKKAITEGRNESLERGLAVEAKYFGKVFQTEDVKEGVSAFIEKRRPTFTHQ</sequence>
<evidence type="ECO:0000313" key="5">
    <source>
        <dbReference type="Proteomes" id="UP000823485"/>
    </source>
</evidence>
<proteinExistence type="inferred from homology"/>
<reference evidence="4 5" key="1">
    <citation type="submission" date="2021-01" db="EMBL/GenBank/DDBJ databases">
        <title>Genomic Encyclopedia of Type Strains, Phase IV (KMG-IV): sequencing the most valuable type-strain genomes for metagenomic binning, comparative biology and taxonomic classification.</title>
        <authorList>
            <person name="Goeker M."/>
        </authorList>
    </citation>
    <scope>NUCLEOTIDE SEQUENCE [LARGE SCALE GENOMIC DNA]</scope>
    <source>
        <strain evidence="4 5">DSM 105453</strain>
    </source>
</reference>
<dbReference type="InterPro" id="IPR001753">
    <property type="entry name" value="Enoyl-CoA_hydra/iso"/>
</dbReference>
<accession>A0ABS2R6K5</accession>
<dbReference type="CDD" id="cd06558">
    <property type="entry name" value="crotonase-like"/>
    <property type="match status" value="1"/>
</dbReference>
<dbReference type="Proteomes" id="UP000823485">
    <property type="component" value="Unassembled WGS sequence"/>
</dbReference>
<dbReference type="InterPro" id="IPR014748">
    <property type="entry name" value="Enoyl-CoA_hydra_C"/>
</dbReference>